<reference evidence="1 2" key="1">
    <citation type="submission" date="2018-11" db="EMBL/GenBank/DDBJ databases">
        <title>Genome sequence of Apiotrichum porosum DSM 27194.</title>
        <authorList>
            <person name="Aliyu H."/>
            <person name="Gorte O."/>
            <person name="Ochsenreither K."/>
        </authorList>
    </citation>
    <scope>NUCLEOTIDE SEQUENCE [LARGE SCALE GENOMIC DNA]</scope>
    <source>
        <strain evidence="1 2">DSM 27194</strain>
    </source>
</reference>
<keyword evidence="2" id="KW-1185">Reference proteome</keyword>
<accession>A0A427XNS5</accession>
<dbReference type="InterPro" id="IPR029058">
    <property type="entry name" value="AB_hydrolase_fold"/>
</dbReference>
<dbReference type="SUPFAM" id="SSF53474">
    <property type="entry name" value="alpha/beta-Hydrolases"/>
    <property type="match status" value="1"/>
</dbReference>
<dbReference type="GeneID" id="39593486"/>
<evidence type="ECO:0000313" key="1">
    <source>
        <dbReference type="EMBL" id="RSH80367.1"/>
    </source>
</evidence>
<protein>
    <recommendedName>
        <fullName evidence="3">AB hydrolase-1 domain-containing protein</fullName>
    </recommendedName>
</protein>
<dbReference type="Gene3D" id="3.40.50.1820">
    <property type="entry name" value="alpha/beta hydrolase"/>
    <property type="match status" value="1"/>
</dbReference>
<dbReference type="AlphaFoldDB" id="A0A427XNS5"/>
<sequence>MPVVSRVGSFMAINTPLLARATTATMVGLGRWIANSGPVAKRIDAWLAQQSPEAAADPEAARERLLRITLEGFAQGSQATVDEARLLTTDWGFRFEDIMYDTVNIWHGTQDARSPIRMIRHMAERMPHSTLYEYDELGHFDIHKQLDEVVTELMRQ</sequence>
<proteinExistence type="predicted"/>
<dbReference type="EMBL" id="RSCE01000008">
    <property type="protein sequence ID" value="RSH80367.1"/>
    <property type="molecule type" value="Genomic_DNA"/>
</dbReference>
<organism evidence="1 2">
    <name type="scientific">Apiotrichum porosum</name>
    <dbReference type="NCBI Taxonomy" id="105984"/>
    <lineage>
        <taxon>Eukaryota</taxon>
        <taxon>Fungi</taxon>
        <taxon>Dikarya</taxon>
        <taxon>Basidiomycota</taxon>
        <taxon>Agaricomycotina</taxon>
        <taxon>Tremellomycetes</taxon>
        <taxon>Trichosporonales</taxon>
        <taxon>Trichosporonaceae</taxon>
        <taxon>Apiotrichum</taxon>
    </lineage>
</organism>
<comment type="caution">
    <text evidence="1">The sequence shown here is derived from an EMBL/GenBank/DDBJ whole genome shotgun (WGS) entry which is preliminary data.</text>
</comment>
<evidence type="ECO:0000313" key="2">
    <source>
        <dbReference type="Proteomes" id="UP000279236"/>
    </source>
</evidence>
<name>A0A427XNS5_9TREE</name>
<evidence type="ECO:0008006" key="3">
    <source>
        <dbReference type="Google" id="ProtNLM"/>
    </source>
</evidence>
<gene>
    <name evidence="1" type="ORF">EHS24_008943</name>
</gene>
<dbReference type="RefSeq" id="XP_028475314.1">
    <property type="nucleotide sequence ID" value="XM_028624242.1"/>
</dbReference>
<dbReference type="OrthoDB" id="2582280at2759"/>
<dbReference type="STRING" id="105984.A0A427XNS5"/>
<dbReference type="Proteomes" id="UP000279236">
    <property type="component" value="Unassembled WGS sequence"/>
</dbReference>